<sequence length="159" mass="17619">MAREAFFLQFAKEIRPQLKKTVVYLTGGFRTVPGMVKAIEDGVTDGIGIGRPITAEIDFPSKVLSGKVQSALINPFDQDFAISNIASNTQMWQAQQTPYNPNVDINEGIMDMSDEKVEEHFRVAVQKYAEELVALAKSGKPLYGVFNYTPEQLCEKVAA</sequence>
<accession>A0A914Q640</accession>
<dbReference type="Proteomes" id="UP000887578">
    <property type="component" value="Unplaced"/>
</dbReference>
<keyword evidence="1" id="KW-0285">Flavoprotein</keyword>
<evidence type="ECO:0000313" key="4">
    <source>
        <dbReference type="WBParaSite" id="PDA_v2.g26857.t1"/>
    </source>
</evidence>
<dbReference type="PANTHER" id="PTHR43656:SF5">
    <property type="entry name" value="NADH:FLAVIN OXIDOREDUCTASE_NADH OXIDASE N-TERMINAL DOMAIN-CONTAINING PROTEIN"/>
    <property type="match status" value="1"/>
</dbReference>
<keyword evidence="2" id="KW-0560">Oxidoreductase</keyword>
<dbReference type="InterPro" id="IPR051799">
    <property type="entry name" value="NADH_flavin_oxidoreductase"/>
</dbReference>
<organism evidence="3 4">
    <name type="scientific">Panagrolaimus davidi</name>
    <dbReference type="NCBI Taxonomy" id="227884"/>
    <lineage>
        <taxon>Eukaryota</taxon>
        <taxon>Metazoa</taxon>
        <taxon>Ecdysozoa</taxon>
        <taxon>Nematoda</taxon>
        <taxon>Chromadorea</taxon>
        <taxon>Rhabditida</taxon>
        <taxon>Tylenchina</taxon>
        <taxon>Panagrolaimomorpha</taxon>
        <taxon>Panagrolaimoidea</taxon>
        <taxon>Panagrolaimidae</taxon>
        <taxon>Panagrolaimus</taxon>
    </lineage>
</organism>
<reference evidence="4" key="1">
    <citation type="submission" date="2022-11" db="UniProtKB">
        <authorList>
            <consortium name="WormBaseParasite"/>
        </authorList>
    </citation>
    <scope>IDENTIFICATION</scope>
</reference>
<dbReference type="AlphaFoldDB" id="A0A914Q640"/>
<dbReference type="InterPro" id="IPR013785">
    <property type="entry name" value="Aldolase_TIM"/>
</dbReference>
<keyword evidence="3" id="KW-1185">Reference proteome</keyword>
<evidence type="ECO:0000256" key="1">
    <source>
        <dbReference type="ARBA" id="ARBA00022630"/>
    </source>
</evidence>
<name>A0A914Q640_9BILA</name>
<protein>
    <submittedName>
        <fullName evidence="4">Uncharacterized protein</fullName>
    </submittedName>
</protein>
<dbReference type="PANTHER" id="PTHR43656">
    <property type="entry name" value="BINDING OXIDOREDUCTASE, PUTATIVE (AFU_ORTHOLOGUE AFUA_2G08260)-RELATED"/>
    <property type="match status" value="1"/>
</dbReference>
<proteinExistence type="predicted"/>
<evidence type="ECO:0000256" key="2">
    <source>
        <dbReference type="ARBA" id="ARBA00023002"/>
    </source>
</evidence>
<dbReference type="GO" id="GO:0016491">
    <property type="term" value="F:oxidoreductase activity"/>
    <property type="evidence" value="ECO:0007669"/>
    <property type="project" value="UniProtKB-KW"/>
</dbReference>
<evidence type="ECO:0000313" key="3">
    <source>
        <dbReference type="Proteomes" id="UP000887578"/>
    </source>
</evidence>
<dbReference type="SUPFAM" id="SSF51395">
    <property type="entry name" value="FMN-linked oxidoreductases"/>
    <property type="match status" value="1"/>
</dbReference>
<dbReference type="Gene3D" id="3.20.20.70">
    <property type="entry name" value="Aldolase class I"/>
    <property type="match status" value="1"/>
</dbReference>
<dbReference type="WBParaSite" id="PDA_v2.g26857.t1">
    <property type="protein sequence ID" value="PDA_v2.g26857.t1"/>
    <property type="gene ID" value="PDA_v2.g26857"/>
</dbReference>